<keyword evidence="1" id="KW-0732">Signal</keyword>
<dbReference type="InterPro" id="IPR010994">
    <property type="entry name" value="RuvA_2-like"/>
</dbReference>
<sequence length="121" mass="12631">MINKFIRGLTLAASLVLLPTSLFAADLNSLTSSSVEKVSSATTSVKKASTTAAAATKISSIDVNSASLDQLTSISGVGPKTAQSIIDYRDQYGDFTDLKDLVNVKGIGASTLEKIMPYLSL</sequence>
<proteinExistence type="predicted"/>
<name>A0ABU9H6U2_9GAMM</name>
<evidence type="ECO:0000256" key="1">
    <source>
        <dbReference type="SAM" id="SignalP"/>
    </source>
</evidence>
<dbReference type="SMART" id="SM00278">
    <property type="entry name" value="HhH1"/>
    <property type="match status" value="2"/>
</dbReference>
<dbReference type="Pfam" id="PF12836">
    <property type="entry name" value="HHH_3"/>
    <property type="match status" value="1"/>
</dbReference>
<dbReference type="RefSeq" id="WP_341626375.1">
    <property type="nucleotide sequence ID" value="NZ_JBAKBA010000001.1"/>
</dbReference>
<dbReference type="InterPro" id="IPR003583">
    <property type="entry name" value="Hlx-hairpin-Hlx_DNA-bd_motif"/>
</dbReference>
<dbReference type="Gene3D" id="1.10.150.320">
    <property type="entry name" value="Photosystem II 12 kDa extrinsic protein"/>
    <property type="match status" value="1"/>
</dbReference>
<comment type="caution">
    <text evidence="3">The sequence shown here is derived from an EMBL/GenBank/DDBJ whole genome shotgun (WGS) entry which is preliminary data.</text>
</comment>
<dbReference type="PANTHER" id="PTHR21180">
    <property type="entry name" value="ENDONUCLEASE/EXONUCLEASE/PHOSPHATASE FAMILY DOMAIN-CONTAINING PROTEIN 1"/>
    <property type="match status" value="1"/>
</dbReference>
<reference evidence="3 4" key="1">
    <citation type="submission" date="2024-02" db="EMBL/GenBank/DDBJ databases">
        <title>Bacteria isolated from the canopy kelp, Nereocystis luetkeana.</title>
        <authorList>
            <person name="Pfister C.A."/>
            <person name="Younker I.T."/>
            <person name="Light S.H."/>
        </authorList>
    </citation>
    <scope>NUCLEOTIDE SEQUENCE [LARGE SCALE GENOMIC DNA]</scope>
    <source>
        <strain evidence="3 4">TI.2.07</strain>
    </source>
</reference>
<accession>A0ABU9H6U2</accession>
<dbReference type="InterPro" id="IPR051675">
    <property type="entry name" value="Endo/Exo/Phosphatase_dom_1"/>
</dbReference>
<gene>
    <name evidence="3" type="ORF">V6255_00470</name>
</gene>
<feature type="chain" id="PRO_5045963241" evidence="1">
    <location>
        <begin position="25"/>
        <end position="121"/>
    </location>
</feature>
<evidence type="ECO:0000313" key="3">
    <source>
        <dbReference type="EMBL" id="MEL0657597.1"/>
    </source>
</evidence>
<evidence type="ECO:0000313" key="4">
    <source>
        <dbReference type="Proteomes" id="UP001366060"/>
    </source>
</evidence>
<feature type="domain" description="Helix-hairpin-helix DNA-binding motif class 1" evidence="2">
    <location>
        <begin position="99"/>
        <end position="118"/>
    </location>
</feature>
<feature type="domain" description="Helix-hairpin-helix DNA-binding motif class 1" evidence="2">
    <location>
        <begin position="69"/>
        <end position="88"/>
    </location>
</feature>
<dbReference type="Proteomes" id="UP001366060">
    <property type="component" value="Unassembled WGS sequence"/>
</dbReference>
<keyword evidence="4" id="KW-1185">Reference proteome</keyword>
<dbReference type="SUPFAM" id="SSF47781">
    <property type="entry name" value="RuvA domain 2-like"/>
    <property type="match status" value="1"/>
</dbReference>
<organism evidence="3 4">
    <name type="scientific">Psychromonas arctica</name>
    <dbReference type="NCBI Taxonomy" id="168275"/>
    <lineage>
        <taxon>Bacteria</taxon>
        <taxon>Pseudomonadati</taxon>
        <taxon>Pseudomonadota</taxon>
        <taxon>Gammaproteobacteria</taxon>
        <taxon>Alteromonadales</taxon>
        <taxon>Psychromonadaceae</taxon>
        <taxon>Psychromonas</taxon>
    </lineage>
</organism>
<dbReference type="EMBL" id="JBAKBA010000001">
    <property type="protein sequence ID" value="MEL0657597.1"/>
    <property type="molecule type" value="Genomic_DNA"/>
</dbReference>
<protein>
    <submittedName>
        <fullName evidence="3">Helix-hairpin-helix domain-containing protein</fullName>
    </submittedName>
</protein>
<feature type="signal peptide" evidence="1">
    <location>
        <begin position="1"/>
        <end position="24"/>
    </location>
</feature>
<dbReference type="InterPro" id="IPR004509">
    <property type="entry name" value="Competence_ComEA_HhH"/>
</dbReference>
<evidence type="ECO:0000259" key="2">
    <source>
        <dbReference type="SMART" id="SM00278"/>
    </source>
</evidence>
<dbReference type="PANTHER" id="PTHR21180:SF32">
    <property type="entry name" value="ENDONUCLEASE_EXONUCLEASE_PHOSPHATASE FAMILY DOMAIN-CONTAINING PROTEIN 1"/>
    <property type="match status" value="1"/>
</dbReference>
<dbReference type="NCBIfam" id="TIGR00426">
    <property type="entry name" value="competence protein ComEA helix-hairpin-helix repeat region"/>
    <property type="match status" value="1"/>
</dbReference>